<dbReference type="PANTHER" id="PTHR20875:SF2">
    <property type="entry name" value="EF-HAND CALCIUM-BINDING DOMAIN-CONTAINING PROTEIN 6"/>
    <property type="match status" value="1"/>
</dbReference>
<comment type="caution">
    <text evidence="1">The sequence shown here is derived from an EMBL/GenBank/DDBJ whole genome shotgun (WGS) entry which is preliminary data.</text>
</comment>
<dbReference type="Gene3D" id="1.10.238.10">
    <property type="entry name" value="EF-hand"/>
    <property type="match status" value="2"/>
</dbReference>
<dbReference type="InterPro" id="IPR052603">
    <property type="entry name" value="EFCB6"/>
</dbReference>
<accession>A0A834EIS4</accession>
<protein>
    <submittedName>
        <fullName evidence="1">EF-hand calcium binding domain 6</fullName>
    </submittedName>
</protein>
<dbReference type="PANTHER" id="PTHR20875">
    <property type="entry name" value="EF-HAND CALCIUM-BINDING DOMAIN-CONTAINING PROTEIN 6-RELATED"/>
    <property type="match status" value="1"/>
</dbReference>
<evidence type="ECO:0000313" key="2">
    <source>
        <dbReference type="Proteomes" id="UP000664940"/>
    </source>
</evidence>
<dbReference type="GO" id="GO:0005654">
    <property type="term" value="C:nucleoplasm"/>
    <property type="evidence" value="ECO:0007669"/>
    <property type="project" value="TreeGrafter"/>
</dbReference>
<name>A0A834EIS4_9CHIR</name>
<proteinExistence type="predicted"/>
<dbReference type="SUPFAM" id="SSF47473">
    <property type="entry name" value="EF-hand"/>
    <property type="match status" value="1"/>
</dbReference>
<reference evidence="1 2" key="1">
    <citation type="journal article" date="2020" name="Nature">
        <title>Six reference-quality genomes reveal evolution of bat adaptations.</title>
        <authorList>
            <person name="Jebb D."/>
            <person name="Huang Z."/>
            <person name="Pippel M."/>
            <person name="Hughes G.M."/>
            <person name="Lavrichenko K."/>
            <person name="Devanna P."/>
            <person name="Winkler S."/>
            <person name="Jermiin L.S."/>
            <person name="Skirmuntt E.C."/>
            <person name="Katzourakis A."/>
            <person name="Burkitt-Gray L."/>
            <person name="Ray D.A."/>
            <person name="Sullivan K.A.M."/>
            <person name="Roscito J.G."/>
            <person name="Kirilenko B.M."/>
            <person name="Davalos L.M."/>
            <person name="Corthals A.P."/>
            <person name="Power M.L."/>
            <person name="Jones G."/>
            <person name="Ransome R.D."/>
            <person name="Dechmann D.K.N."/>
            <person name="Locatelli A.G."/>
            <person name="Puechmaille S.J."/>
            <person name="Fedrigo O."/>
            <person name="Jarvis E.D."/>
            <person name="Hiller M."/>
            <person name="Vernes S.C."/>
            <person name="Myers E.W."/>
            <person name="Teeling E.C."/>
        </authorList>
    </citation>
    <scope>NUCLEOTIDE SEQUENCE [LARGE SCALE GENOMIC DNA]</scope>
    <source>
        <strain evidence="1">Bat1K_MPI-CBG_1</strain>
    </source>
</reference>
<dbReference type="AlphaFoldDB" id="A0A834EIS4"/>
<evidence type="ECO:0000313" key="1">
    <source>
        <dbReference type="EMBL" id="KAF6118416.1"/>
    </source>
</evidence>
<dbReference type="Proteomes" id="UP000664940">
    <property type="component" value="Unassembled WGS sequence"/>
</dbReference>
<dbReference type="EMBL" id="JABVXQ010000003">
    <property type="protein sequence ID" value="KAF6118416.1"/>
    <property type="molecule type" value="Genomic_DNA"/>
</dbReference>
<organism evidence="1 2">
    <name type="scientific">Phyllostomus discolor</name>
    <name type="common">pale spear-nosed bat</name>
    <dbReference type="NCBI Taxonomy" id="89673"/>
    <lineage>
        <taxon>Eukaryota</taxon>
        <taxon>Metazoa</taxon>
        <taxon>Chordata</taxon>
        <taxon>Craniata</taxon>
        <taxon>Vertebrata</taxon>
        <taxon>Euteleostomi</taxon>
        <taxon>Mammalia</taxon>
        <taxon>Eutheria</taxon>
        <taxon>Laurasiatheria</taxon>
        <taxon>Chiroptera</taxon>
        <taxon>Yangochiroptera</taxon>
        <taxon>Phyllostomidae</taxon>
        <taxon>Phyllostominae</taxon>
        <taxon>Phyllostomus</taxon>
    </lineage>
</organism>
<dbReference type="InterPro" id="IPR011992">
    <property type="entry name" value="EF-hand-dom_pair"/>
</dbReference>
<sequence length="401" mass="45698">MVALMKLLPRIHKSRNVCLEGDEPQQNECQHHQVGQHQGQIPLTSSGAVPYLEFLSRFGGIDPNANVIKRDSRHEVRGCRTLKELELQVGEKILKNIKAVISALKLIDVGKTGLVQPQGLRRVLETFCLRMSEDEYRAFAQHYSLDKDAAVDYNAFLKNLSINNNLNLKYRMGNQEMSWENQQVKNSRRDYLFSSDLPESTWEDYSLDEIGRAFCQEFSKSREKIEKALSAGDPSQCGYISLNYLKIVLDTFVRRLPRRVFIQLMKRFGLRTTKKINWKQFLALLHDPPWTDGSPAAPPARRASTDSKSQLRKESVIRKLFGHGDHHTSLKKALLVINSVRPWSPSRAGRVVPEEASAWVRARAAGRLCVCPRLRLAGVFLWAPAACRELCRVLRRPGRGL</sequence>
<dbReference type="FunFam" id="1.10.238.10:FF:000121">
    <property type="entry name" value="EF-hand calcium-binding domain-containing protein 6"/>
    <property type="match status" value="1"/>
</dbReference>
<gene>
    <name evidence="1" type="ORF">HJG60_004275</name>
</gene>